<evidence type="ECO:0000313" key="8">
    <source>
        <dbReference type="Proteomes" id="UP001218895"/>
    </source>
</evidence>
<dbReference type="GO" id="GO:0005840">
    <property type="term" value="C:ribosome"/>
    <property type="evidence" value="ECO:0007669"/>
    <property type="project" value="UniProtKB-KW"/>
</dbReference>
<comment type="function">
    <text evidence="6">Forms part of the polypeptide exit tunnel.</text>
</comment>
<reference evidence="7" key="1">
    <citation type="submission" date="2022-01" db="EMBL/GenBank/DDBJ databases">
        <title>Complete genome of Methanomicrobium antiquum DSM 21220.</title>
        <authorList>
            <person name="Chen S.-C."/>
            <person name="You Y.-T."/>
            <person name="Zhou Y.-Z."/>
            <person name="Lai M.-C."/>
        </authorList>
    </citation>
    <scope>NUCLEOTIDE SEQUENCE</scope>
    <source>
        <strain evidence="7">DSM 21220</strain>
    </source>
</reference>
<keyword evidence="3 6" id="KW-0694">RNA-binding</keyword>
<evidence type="ECO:0000256" key="4">
    <source>
        <dbReference type="ARBA" id="ARBA00022980"/>
    </source>
</evidence>
<dbReference type="InterPro" id="IPR002136">
    <property type="entry name" value="Ribosomal_uL4"/>
</dbReference>
<dbReference type="GO" id="GO:0006412">
    <property type="term" value="P:translation"/>
    <property type="evidence" value="ECO:0007669"/>
    <property type="project" value="UniProtKB-UniRule"/>
</dbReference>
<proteinExistence type="inferred from homology"/>
<name>A0AAF0FRS4_9EURY</name>
<dbReference type="Proteomes" id="UP001218895">
    <property type="component" value="Chromosome"/>
</dbReference>
<comment type="subunit">
    <text evidence="6">Part of the 50S ribosomal subunit.</text>
</comment>
<sequence>MNTQIKSIDGKVAGDIELPAIFDEPYRPDLIKNAVLALQSTRYQRHGTNPHAGLKTSAESWGSGRGVAQVPRIKNGSRVARIPQAVGGRAAHPPKTETNLIRKINKQEKRKAIRSAIAATIMEELVLARGHKFEGTVPFVFDDSFEALEQTKEVVEALKQNGLYEDVVRARDSRKVRAGRGKLRGRRYKQRKSLLIVTGDRPLQCAKNLAGVDAVSVAELNAEHLAPGTQAGRLTVWTVSALNKLEELK</sequence>
<evidence type="ECO:0000256" key="6">
    <source>
        <dbReference type="HAMAP-Rule" id="MF_01328"/>
    </source>
</evidence>
<dbReference type="KEGG" id="manq:L1994_02970"/>
<dbReference type="GO" id="GO:0003735">
    <property type="term" value="F:structural constituent of ribosome"/>
    <property type="evidence" value="ECO:0007669"/>
    <property type="project" value="InterPro"/>
</dbReference>
<evidence type="ECO:0000256" key="2">
    <source>
        <dbReference type="ARBA" id="ARBA00022730"/>
    </source>
</evidence>
<evidence type="ECO:0000256" key="1">
    <source>
        <dbReference type="ARBA" id="ARBA00010528"/>
    </source>
</evidence>
<keyword evidence="4 6" id="KW-0689">Ribosomal protein</keyword>
<accession>A0AAF0FRS4</accession>
<dbReference type="PANTHER" id="PTHR19431">
    <property type="entry name" value="60S RIBOSOMAL PROTEIN L4"/>
    <property type="match status" value="1"/>
</dbReference>
<dbReference type="InterPro" id="IPR019970">
    <property type="entry name" value="Ribosomall_uL4-arc"/>
</dbReference>
<evidence type="ECO:0000313" key="7">
    <source>
        <dbReference type="EMBL" id="WFN37367.1"/>
    </source>
</evidence>
<dbReference type="InterPro" id="IPR023574">
    <property type="entry name" value="Ribosomal_uL4_dom_sf"/>
</dbReference>
<dbReference type="Gene3D" id="3.40.1370.10">
    <property type="match status" value="1"/>
</dbReference>
<keyword evidence="8" id="KW-1185">Reference proteome</keyword>
<comment type="similarity">
    <text evidence="1 6">Belongs to the universal ribosomal protein uL4 family.</text>
</comment>
<dbReference type="HAMAP" id="MF_01328_A">
    <property type="entry name" value="Ribosomal_uL4_A"/>
    <property type="match status" value="1"/>
</dbReference>
<dbReference type="RefSeq" id="WP_278100206.1">
    <property type="nucleotide sequence ID" value="NZ_CP091092.1"/>
</dbReference>
<dbReference type="InterPro" id="IPR045240">
    <property type="entry name" value="Ribosomal_uL4_euk/arch"/>
</dbReference>
<dbReference type="GO" id="GO:1990904">
    <property type="term" value="C:ribonucleoprotein complex"/>
    <property type="evidence" value="ECO:0007669"/>
    <property type="project" value="UniProtKB-KW"/>
</dbReference>
<comment type="function">
    <text evidence="6">One of the primary rRNA binding proteins, this protein initially binds near the 5'-end of the 23S rRNA. It is important during the early stages of 50S assembly. It makes multiple contacts with different domains of the 23S rRNA in the assembled 50S subunit and ribosome.</text>
</comment>
<organism evidence="7 8">
    <name type="scientific">Methanomicrobium antiquum</name>
    <dbReference type="NCBI Taxonomy" id="487686"/>
    <lineage>
        <taxon>Archaea</taxon>
        <taxon>Methanobacteriati</taxon>
        <taxon>Methanobacteriota</taxon>
        <taxon>Stenosarchaea group</taxon>
        <taxon>Methanomicrobia</taxon>
        <taxon>Methanomicrobiales</taxon>
        <taxon>Methanomicrobiaceae</taxon>
        <taxon>Methanomicrobium</taxon>
    </lineage>
</organism>
<gene>
    <name evidence="7" type="primary">rpl4p</name>
    <name evidence="6" type="synonym">rpl4</name>
    <name evidence="7" type="ORF">L1994_02970</name>
</gene>
<evidence type="ECO:0000256" key="3">
    <source>
        <dbReference type="ARBA" id="ARBA00022884"/>
    </source>
</evidence>
<dbReference type="InterPro" id="IPR013000">
    <property type="entry name" value="Ribosomal_uL4_euk/arc_CS"/>
</dbReference>
<dbReference type="AlphaFoldDB" id="A0AAF0FRS4"/>
<dbReference type="GeneID" id="79949323"/>
<keyword evidence="5 6" id="KW-0687">Ribonucleoprotein</keyword>
<protein>
    <recommendedName>
        <fullName evidence="6">Large ribosomal subunit protein uL4</fullName>
    </recommendedName>
</protein>
<dbReference type="SUPFAM" id="SSF52166">
    <property type="entry name" value="Ribosomal protein L4"/>
    <property type="match status" value="1"/>
</dbReference>
<evidence type="ECO:0000256" key="5">
    <source>
        <dbReference type="ARBA" id="ARBA00023274"/>
    </source>
</evidence>
<keyword evidence="2 6" id="KW-0699">rRNA-binding</keyword>
<dbReference type="Pfam" id="PF00573">
    <property type="entry name" value="Ribosomal_L4"/>
    <property type="match status" value="1"/>
</dbReference>
<dbReference type="NCBIfam" id="TIGR03672">
    <property type="entry name" value="rpl4p_arch"/>
    <property type="match status" value="1"/>
</dbReference>
<dbReference type="EMBL" id="CP091092">
    <property type="protein sequence ID" value="WFN37367.1"/>
    <property type="molecule type" value="Genomic_DNA"/>
</dbReference>
<dbReference type="GO" id="GO:0019843">
    <property type="term" value="F:rRNA binding"/>
    <property type="evidence" value="ECO:0007669"/>
    <property type="project" value="UniProtKB-UniRule"/>
</dbReference>
<dbReference type="PROSITE" id="PS00939">
    <property type="entry name" value="RIBOSOMAL_L1E"/>
    <property type="match status" value="1"/>
</dbReference>